<dbReference type="AlphaFoldDB" id="A0A8H6ZEZ0"/>
<keyword evidence="2" id="KW-1185">Reference proteome</keyword>
<sequence length="290" mass="31505">MPLSSQPNFDSFDLTSALPPASITLSESIDLPSNCAAYVGEGQECTSEMTAMRVLFEDCGDAFIVCRCADADMTMDTVLDRLGRVPVGLRRYAGTLVVLTDSSPHAYTLTTGDTHFFADCEMETWVHEITHAYDFAEATWQSSAPGWAEALATDSCVPDDYSLVNELEDFAQVSVIMVYTLIYGELPPGFVADCMENQLAFMSSLELYSPETLFGNNCYITEPGPPARHTVPPAVLDPSRTFQTLAPANTFSESPSAAATLRTNDATTFQRQQSSFLAGAFIYVGLLILA</sequence>
<dbReference type="EMBL" id="JACAZH010000002">
    <property type="protein sequence ID" value="KAF7375646.1"/>
    <property type="molecule type" value="Genomic_DNA"/>
</dbReference>
<gene>
    <name evidence="1" type="ORF">MSAN_00453700</name>
</gene>
<name>A0A8H6ZEZ0_9AGAR</name>
<accession>A0A8H6ZEZ0</accession>
<evidence type="ECO:0000313" key="2">
    <source>
        <dbReference type="Proteomes" id="UP000623467"/>
    </source>
</evidence>
<evidence type="ECO:0000313" key="1">
    <source>
        <dbReference type="EMBL" id="KAF7375646.1"/>
    </source>
</evidence>
<organism evidence="1 2">
    <name type="scientific">Mycena sanguinolenta</name>
    <dbReference type="NCBI Taxonomy" id="230812"/>
    <lineage>
        <taxon>Eukaryota</taxon>
        <taxon>Fungi</taxon>
        <taxon>Dikarya</taxon>
        <taxon>Basidiomycota</taxon>
        <taxon>Agaricomycotina</taxon>
        <taxon>Agaricomycetes</taxon>
        <taxon>Agaricomycetidae</taxon>
        <taxon>Agaricales</taxon>
        <taxon>Marasmiineae</taxon>
        <taxon>Mycenaceae</taxon>
        <taxon>Mycena</taxon>
    </lineage>
</organism>
<reference evidence="1" key="1">
    <citation type="submission" date="2020-05" db="EMBL/GenBank/DDBJ databases">
        <title>Mycena genomes resolve the evolution of fungal bioluminescence.</title>
        <authorList>
            <person name="Tsai I.J."/>
        </authorList>
    </citation>
    <scope>NUCLEOTIDE SEQUENCE</scope>
    <source>
        <strain evidence="1">160909Yilan</strain>
    </source>
</reference>
<dbReference type="Proteomes" id="UP000623467">
    <property type="component" value="Unassembled WGS sequence"/>
</dbReference>
<comment type="caution">
    <text evidence="1">The sequence shown here is derived from an EMBL/GenBank/DDBJ whole genome shotgun (WGS) entry which is preliminary data.</text>
</comment>
<dbReference type="OrthoDB" id="2142213at2759"/>
<protein>
    <submittedName>
        <fullName evidence="1">Conidiation-specific protein 13</fullName>
    </submittedName>
</protein>
<proteinExistence type="predicted"/>
<dbReference type="SUPFAM" id="SSF55486">
    <property type="entry name" value="Metalloproteases ('zincins'), catalytic domain"/>
    <property type="match status" value="1"/>
</dbReference>